<dbReference type="InterPro" id="IPR006311">
    <property type="entry name" value="TAT_signal"/>
</dbReference>
<evidence type="ECO:0000313" key="1">
    <source>
        <dbReference type="EMBL" id="MFC3290676.1"/>
    </source>
</evidence>
<protein>
    <submittedName>
        <fullName evidence="1">PhoX family protein</fullName>
    </submittedName>
</protein>
<reference evidence="2" key="1">
    <citation type="journal article" date="2019" name="Int. J. Syst. Evol. Microbiol.">
        <title>The Global Catalogue of Microorganisms (GCM) 10K type strain sequencing project: providing services to taxonomists for standard genome sequencing and annotation.</title>
        <authorList>
            <consortium name="The Broad Institute Genomics Platform"/>
            <consortium name="The Broad Institute Genome Sequencing Center for Infectious Disease"/>
            <person name="Wu L."/>
            <person name="Ma J."/>
        </authorList>
    </citation>
    <scope>NUCLEOTIDE SEQUENCE [LARGE SCALE GENOMIC DNA]</scope>
    <source>
        <strain evidence="2">KCTC 12847</strain>
    </source>
</reference>
<dbReference type="InterPro" id="IPR008557">
    <property type="entry name" value="PhoX"/>
</dbReference>
<accession>A0ABV7LVK9</accession>
<dbReference type="Proteomes" id="UP001595640">
    <property type="component" value="Unassembled WGS sequence"/>
</dbReference>
<organism evidence="1 2">
    <name type="scientific">Modicisalibacter luteus</name>
    <dbReference type="NCBI Taxonomy" id="453962"/>
    <lineage>
        <taxon>Bacteria</taxon>
        <taxon>Pseudomonadati</taxon>
        <taxon>Pseudomonadota</taxon>
        <taxon>Gammaproteobacteria</taxon>
        <taxon>Oceanospirillales</taxon>
        <taxon>Halomonadaceae</taxon>
        <taxon>Modicisalibacter</taxon>
    </lineage>
</organism>
<sequence>MSKEIENHRVLNRSANEPFSSILEKHVSRRSIMQGGLGVAAMSVLGGFGLAGCSDSDDGGEAQAGELPEKTALALAFESIAGSMTDAVVVPEGYTAQVLIPWGTPLNNMAPDWSADRTMTSEIQANSVGMQHDGMYHFPLSEAEASSDFLLALNNEYIDQSALWAPQGGATNADSGARPADEVRTEINAHGVTIVRVQKQSNGTWTHVPNSPYNRRFTSATPMELSGPVAGSDYVVTAYSSDGTMTRGTNNNCASGYTPWGTYLTCEENWPEVFVKDSGREMDDDRLDIPTGRGRYGWETAAGAAGETQNEFSRFNATPSGATAADDYRNEPRTFGYIVEIDPYTNTRAVKRTALGRFRHEGCWPGKLVEGEPVVFYSGHDSRNEYIYKFVSDALWDPADANQAGGNYDRLAIGAKYMDQGTLYVAKFNADGTGQWLPLTPDATTQDGQRLSTALGLASDDLAGIIIHTCDAADLMGATPMDRPEWGAVDPVSGEVYMTLTNNSQRTEAGTAPTYTNSGSDIDELGVGYATAPVNGPNPRPDNEGGQVIRWREPSPDETTFEWEVFVFGAAATDSNNLSGLTELNQFASPDGLWYDDRGDGQGILWIETDNGYDGVANYTNDQLLAVVPSSVSLAEGDAAVIDASDQAQLKRFAVGPNGCEVTGIFATPDKTALFINIQHPGNWPADPNANVQDATTVTSGDVRPRASTVVIQKADGGQIGV</sequence>
<gene>
    <name evidence="1" type="ORF">ACFOEI_01170</name>
</gene>
<dbReference type="RefSeq" id="WP_019019642.1">
    <property type="nucleotide sequence ID" value="NZ_BMXD01000008.1"/>
</dbReference>
<evidence type="ECO:0000313" key="2">
    <source>
        <dbReference type="Proteomes" id="UP001595640"/>
    </source>
</evidence>
<dbReference type="Pfam" id="PF05787">
    <property type="entry name" value="PhoX"/>
    <property type="match status" value="1"/>
</dbReference>
<dbReference type="PANTHER" id="PTHR35399">
    <property type="entry name" value="SLR8030 PROTEIN"/>
    <property type="match status" value="1"/>
</dbReference>
<proteinExistence type="predicted"/>
<dbReference type="EMBL" id="JBHRUH010000003">
    <property type="protein sequence ID" value="MFC3290676.1"/>
    <property type="molecule type" value="Genomic_DNA"/>
</dbReference>
<comment type="caution">
    <text evidence="1">The sequence shown here is derived from an EMBL/GenBank/DDBJ whole genome shotgun (WGS) entry which is preliminary data.</text>
</comment>
<dbReference type="PROSITE" id="PS51318">
    <property type="entry name" value="TAT"/>
    <property type="match status" value="1"/>
</dbReference>
<keyword evidence="2" id="KW-1185">Reference proteome</keyword>
<dbReference type="PANTHER" id="PTHR35399:SF2">
    <property type="entry name" value="DUF839 DOMAIN-CONTAINING PROTEIN"/>
    <property type="match status" value="1"/>
</dbReference>
<name>A0ABV7LVK9_9GAMM</name>